<organism evidence="1 2">
    <name type="scientific">Fluoribacter dumoffii</name>
    <dbReference type="NCBI Taxonomy" id="463"/>
    <lineage>
        <taxon>Bacteria</taxon>
        <taxon>Pseudomonadati</taxon>
        <taxon>Pseudomonadota</taxon>
        <taxon>Gammaproteobacteria</taxon>
        <taxon>Legionellales</taxon>
        <taxon>Legionellaceae</taxon>
        <taxon>Fluoribacter</taxon>
    </lineage>
</organism>
<reference evidence="1 2" key="1">
    <citation type="submission" date="2018-06" db="EMBL/GenBank/DDBJ databases">
        <authorList>
            <consortium name="Pathogen Informatics"/>
            <person name="Doyle S."/>
        </authorList>
    </citation>
    <scope>NUCLEOTIDE SEQUENCE [LARGE SCALE GENOMIC DNA]</scope>
    <source>
        <strain evidence="1 2">NCTC11370</strain>
    </source>
</reference>
<sequence>MYTKKEVEQKSTTEYQIGVCIKDTNQENGPGHVTTLLIKKKEGKTTQIRTTSFYPGPVGSLVNGVTFGSVPVSGQLAPDHLEDVKEADHVLVKSLPKEQFKNAKQGQTEFNEDVKKGHRLYSVFGKENPLAKGMKRLVQGAGGAHMVVEKHKKETGCYPPEDFCGIHVFDDDHPTPPKVRIDNCSSSATHILRRGGIDFENPLIPTFFTSELQKHGFNKVDKDTFVKEHCNSSKKL</sequence>
<evidence type="ECO:0000313" key="1">
    <source>
        <dbReference type="EMBL" id="STO21438.1"/>
    </source>
</evidence>
<name>A0A377GAT3_9GAMM</name>
<accession>A0A377GAT3</accession>
<dbReference type="Proteomes" id="UP000254554">
    <property type="component" value="Unassembled WGS sequence"/>
</dbReference>
<protein>
    <submittedName>
        <fullName evidence="1">Uncharacterized protein</fullName>
    </submittedName>
</protein>
<dbReference type="EMBL" id="UGGT01000001">
    <property type="protein sequence ID" value="STO21438.1"/>
    <property type="molecule type" value="Genomic_DNA"/>
</dbReference>
<dbReference type="AlphaFoldDB" id="A0A377GAT3"/>
<proteinExistence type="predicted"/>
<gene>
    <name evidence="1" type="ORF">NCTC11370_01505</name>
</gene>
<dbReference type="RefSeq" id="WP_010653714.1">
    <property type="nucleotide sequence ID" value="NZ_JAPHOO010000001.1"/>
</dbReference>
<dbReference type="GeneID" id="93291924"/>
<dbReference type="OrthoDB" id="5647926at2"/>
<evidence type="ECO:0000313" key="2">
    <source>
        <dbReference type="Proteomes" id="UP000254554"/>
    </source>
</evidence>
<keyword evidence="2" id="KW-1185">Reference proteome</keyword>